<dbReference type="InterPro" id="IPR050557">
    <property type="entry name" value="RTX_toxin/Mannuronan_C5-epim"/>
</dbReference>
<evidence type="ECO:0000256" key="2">
    <source>
        <dbReference type="ARBA" id="ARBA00004613"/>
    </source>
</evidence>
<comment type="caution">
    <text evidence="9">The sequence shown here is derived from an EMBL/GenBank/DDBJ whole genome shotgun (WGS) entry which is preliminary data.</text>
</comment>
<evidence type="ECO:0000256" key="6">
    <source>
        <dbReference type="ARBA" id="ARBA00023026"/>
    </source>
</evidence>
<dbReference type="SUPFAM" id="SSF51120">
    <property type="entry name" value="beta-Roll"/>
    <property type="match status" value="5"/>
</dbReference>
<evidence type="ECO:0000256" key="8">
    <source>
        <dbReference type="SAM" id="MobiDB-lite"/>
    </source>
</evidence>
<dbReference type="InterPro" id="IPR001343">
    <property type="entry name" value="Hemolysn_Ca-bd"/>
</dbReference>
<dbReference type="Pfam" id="PF00353">
    <property type="entry name" value="HemolysinCabind"/>
    <property type="match status" value="10"/>
</dbReference>
<dbReference type="InterPro" id="IPR003995">
    <property type="entry name" value="RTX_toxin_determinant-A"/>
</dbReference>
<gene>
    <name evidence="9" type="ORF">GCM10016455_09180</name>
</gene>
<keyword evidence="7" id="KW-0472">Membrane</keyword>
<reference evidence="10" key="1">
    <citation type="journal article" date="2019" name="Int. J. Syst. Evol. Microbiol.">
        <title>The Global Catalogue of Microorganisms (GCM) 10K type strain sequencing project: providing services to taxonomists for standard genome sequencing and annotation.</title>
        <authorList>
            <consortium name="The Broad Institute Genomics Platform"/>
            <consortium name="The Broad Institute Genome Sequencing Center for Infectious Disease"/>
            <person name="Wu L."/>
            <person name="Ma J."/>
        </authorList>
    </citation>
    <scope>NUCLEOTIDE SEQUENCE [LARGE SCALE GENOMIC DNA]</scope>
    <source>
        <strain evidence="10">KCTC 42443</strain>
    </source>
</reference>
<proteinExistence type="predicted"/>
<dbReference type="RefSeq" id="WP_191285261.1">
    <property type="nucleotide sequence ID" value="NZ_BNCH01000001.1"/>
</dbReference>
<keyword evidence="3" id="KW-0964">Secreted</keyword>
<comment type="subcellular location">
    <subcellularLocation>
        <location evidence="1">Membrane</location>
    </subcellularLocation>
    <subcellularLocation>
        <location evidence="2">Secreted</location>
    </subcellularLocation>
</comment>
<dbReference type="InterPro" id="IPR018511">
    <property type="entry name" value="Hemolysin-typ_Ca-bd_CS"/>
</dbReference>
<evidence type="ECO:0000313" key="9">
    <source>
        <dbReference type="EMBL" id="GHE90932.1"/>
    </source>
</evidence>
<evidence type="ECO:0000256" key="1">
    <source>
        <dbReference type="ARBA" id="ARBA00004370"/>
    </source>
</evidence>
<keyword evidence="10" id="KW-1185">Reference proteome</keyword>
<evidence type="ECO:0000256" key="3">
    <source>
        <dbReference type="ARBA" id="ARBA00022525"/>
    </source>
</evidence>
<dbReference type="PANTHER" id="PTHR38340">
    <property type="entry name" value="S-LAYER PROTEIN"/>
    <property type="match status" value="1"/>
</dbReference>
<name>A0ABQ3IU02_9RHOB</name>
<organism evidence="9 10">
    <name type="scientific">Aliiroseovarius zhejiangensis</name>
    <dbReference type="NCBI Taxonomy" id="1632025"/>
    <lineage>
        <taxon>Bacteria</taxon>
        <taxon>Pseudomonadati</taxon>
        <taxon>Pseudomonadota</taxon>
        <taxon>Alphaproteobacteria</taxon>
        <taxon>Rhodobacterales</taxon>
        <taxon>Paracoccaceae</taxon>
        <taxon>Aliiroseovarius</taxon>
    </lineage>
</organism>
<evidence type="ECO:0000256" key="7">
    <source>
        <dbReference type="ARBA" id="ARBA00023136"/>
    </source>
</evidence>
<evidence type="ECO:0000256" key="5">
    <source>
        <dbReference type="ARBA" id="ARBA00022737"/>
    </source>
</evidence>
<feature type="compositionally biased region" description="Acidic residues" evidence="8">
    <location>
        <begin position="184"/>
        <end position="198"/>
    </location>
</feature>
<dbReference type="InterPro" id="IPR011049">
    <property type="entry name" value="Serralysin-like_metalloprot_C"/>
</dbReference>
<dbReference type="EMBL" id="BNCH01000001">
    <property type="protein sequence ID" value="GHE90932.1"/>
    <property type="molecule type" value="Genomic_DNA"/>
</dbReference>
<keyword evidence="5" id="KW-0677">Repeat</keyword>
<sequence length="900" mass="92334">MAFIFKSSRNDIVRGTDSSDWIFTFGGDDEVHARAGNDFVFGGLGNDWISGGDGRDYIYGQRGDDFLIGGAGADVLRGGRGNDTAVFVAADNTRNAYHNDAYYGGKGHDTLRLEFTADEWAECSVKEDVAGFLNWLSDTSAARSFTFTSLSLTARSFECLKVFVDGVEIDPTAPPDVTEIDLSDSTEDETVTISDDSDTNIQTGSGDDTITAGNGTNVIDAGDGNNVVTTGSGDDDITTGSGDDTVTIGDGDDIVRTGAGNDTIIAGAGLGDDIIDGGLGNDTVAYPSVTNGVTIDLRPEDRSGTMTINNGTIGDYLSSNGYAATTPVGIATGDVSPTGQDEVEVDILISIENATGGTGSDHITGNDDDNVLRGGDESDTGNDTLLGLAGNDLLIGGAGNDSIDGGAGDDTIEGGAGNDTIDGGEGFNQIVLSGTNDDYDVVSNGDGTYTVTDVGGNGDGVDVITNIEDLVFSNTTLALWTFVDGFDIFGTSNAETINGTPGRDNIYAGAGDDQIFGRGEEDWITGGAGNDLIDGGDGVVDDDSGWDAADYMEETFEGGSQGVTVNLGTQTATDTFGDTDTLVNIERINATNFADILIGSDDDDAFDPHGGDDEIHGGDGWDNLMYQLSAGEGGVSGIVATFSPTVEGSGTVEDPFGDTDTFSGIEALRGTEFDDDVTGGFGFQSIRTYAGDDIVDGTIGQQMLGYHDDANYGGFEGISVDMSVVDGNGFATVTDGFGDKDLIKDVEEIRGTGTDDSITGSNADNFFLGEAGDDFIDGQDGSDTIQGGLGNDTILGGVGDDNLDGGADNDTITGGAGVDVMIGGAGADQFIFSLGDGNDIIEDFTVGEDLLVLEGGVTITGLSELDVGGDASLDTVVELSSGEEIALLDVSGLTDWNALL</sequence>
<protein>
    <submittedName>
        <fullName evidence="9">Hemolysin</fullName>
    </submittedName>
</protein>
<keyword evidence="4" id="KW-0800">Toxin</keyword>
<dbReference type="PRINTS" id="PR01488">
    <property type="entry name" value="RTXTOXINA"/>
</dbReference>
<evidence type="ECO:0000313" key="10">
    <source>
        <dbReference type="Proteomes" id="UP000609802"/>
    </source>
</evidence>
<keyword evidence="6" id="KW-0843">Virulence</keyword>
<dbReference type="PROSITE" id="PS00330">
    <property type="entry name" value="HEMOLYSIN_CALCIUM"/>
    <property type="match status" value="6"/>
</dbReference>
<dbReference type="Proteomes" id="UP000609802">
    <property type="component" value="Unassembled WGS sequence"/>
</dbReference>
<evidence type="ECO:0000256" key="4">
    <source>
        <dbReference type="ARBA" id="ARBA00022656"/>
    </source>
</evidence>
<feature type="region of interest" description="Disordered" evidence="8">
    <location>
        <begin position="184"/>
        <end position="207"/>
    </location>
</feature>
<dbReference type="Gene3D" id="2.150.10.10">
    <property type="entry name" value="Serralysin-like metalloprotease, C-terminal"/>
    <property type="match status" value="7"/>
</dbReference>
<accession>A0ABQ3IU02</accession>
<dbReference type="PRINTS" id="PR00313">
    <property type="entry name" value="CABNDNGRPT"/>
</dbReference>
<dbReference type="PANTHER" id="PTHR38340:SF1">
    <property type="entry name" value="S-LAYER PROTEIN"/>
    <property type="match status" value="1"/>
</dbReference>